<evidence type="ECO:0000313" key="5">
    <source>
        <dbReference type="Ensembl" id="ENSAMXP00000039952.1"/>
    </source>
</evidence>
<dbReference type="GeneTree" id="ENSGT00940000163772"/>
<dbReference type="SUPFAM" id="SSF54160">
    <property type="entry name" value="Chromo domain-like"/>
    <property type="match status" value="1"/>
</dbReference>
<evidence type="ECO:0000259" key="4">
    <source>
        <dbReference type="PROSITE" id="PS50994"/>
    </source>
</evidence>
<evidence type="ECO:0000256" key="1">
    <source>
        <dbReference type="ARBA" id="ARBA00004123"/>
    </source>
</evidence>
<name>A0A3B1JC62_ASTMX</name>
<dbReference type="Gene3D" id="2.40.50.40">
    <property type="match status" value="1"/>
</dbReference>
<reference evidence="5" key="4">
    <citation type="submission" date="2025-09" db="UniProtKB">
        <authorList>
            <consortium name="Ensembl"/>
        </authorList>
    </citation>
    <scope>IDENTIFICATION</scope>
</reference>
<dbReference type="InterPro" id="IPR016197">
    <property type="entry name" value="Chromo-like_dom_sf"/>
</dbReference>
<feature type="region of interest" description="Disordered" evidence="2">
    <location>
        <begin position="386"/>
        <end position="470"/>
    </location>
</feature>
<reference evidence="6" key="1">
    <citation type="submission" date="2013-03" db="EMBL/GenBank/DDBJ databases">
        <authorList>
            <person name="Jeffery W."/>
            <person name="Warren W."/>
            <person name="Wilson R.K."/>
        </authorList>
    </citation>
    <scope>NUCLEOTIDE SEQUENCE</scope>
    <source>
        <strain evidence="6">female</strain>
    </source>
</reference>
<dbReference type="GO" id="GO:0015074">
    <property type="term" value="P:DNA integration"/>
    <property type="evidence" value="ECO:0007669"/>
    <property type="project" value="InterPro"/>
</dbReference>
<evidence type="ECO:0000256" key="2">
    <source>
        <dbReference type="SAM" id="MobiDB-lite"/>
    </source>
</evidence>
<dbReference type="Ensembl" id="ENSAMXT00000030506.1">
    <property type="protein sequence ID" value="ENSAMXP00000039952.1"/>
    <property type="gene ID" value="ENSAMXG00000041653.1"/>
</dbReference>
<dbReference type="Gene3D" id="3.30.420.10">
    <property type="entry name" value="Ribonuclease H-like superfamily/Ribonuclease H"/>
    <property type="match status" value="1"/>
</dbReference>
<dbReference type="PANTHER" id="PTHR37984">
    <property type="entry name" value="PROTEIN CBG26694"/>
    <property type="match status" value="1"/>
</dbReference>
<dbReference type="GO" id="GO:0005634">
    <property type="term" value="C:nucleus"/>
    <property type="evidence" value="ECO:0007669"/>
    <property type="project" value="UniProtKB-SubCell"/>
</dbReference>
<dbReference type="InterPro" id="IPR023780">
    <property type="entry name" value="Chromo_domain"/>
</dbReference>
<dbReference type="InterPro" id="IPR036397">
    <property type="entry name" value="RNaseH_sf"/>
</dbReference>
<evidence type="ECO:0008006" key="7">
    <source>
        <dbReference type="Google" id="ProtNLM"/>
    </source>
</evidence>
<dbReference type="Pfam" id="PF00665">
    <property type="entry name" value="rve"/>
    <property type="match status" value="1"/>
</dbReference>
<dbReference type="FunFam" id="3.30.420.10:FF:000032">
    <property type="entry name" value="Retrovirus-related Pol polyprotein from transposon 297-like Protein"/>
    <property type="match status" value="1"/>
</dbReference>
<feature type="domain" description="Chromo" evidence="3">
    <location>
        <begin position="338"/>
        <end position="396"/>
    </location>
</feature>
<evidence type="ECO:0000259" key="3">
    <source>
        <dbReference type="PROSITE" id="PS50013"/>
    </source>
</evidence>
<organism evidence="5 6">
    <name type="scientific">Astyanax mexicanus</name>
    <name type="common">Blind cave fish</name>
    <name type="synonym">Astyanax fasciatus mexicanus</name>
    <dbReference type="NCBI Taxonomy" id="7994"/>
    <lineage>
        <taxon>Eukaryota</taxon>
        <taxon>Metazoa</taxon>
        <taxon>Chordata</taxon>
        <taxon>Craniata</taxon>
        <taxon>Vertebrata</taxon>
        <taxon>Euteleostomi</taxon>
        <taxon>Actinopterygii</taxon>
        <taxon>Neopterygii</taxon>
        <taxon>Teleostei</taxon>
        <taxon>Ostariophysi</taxon>
        <taxon>Characiformes</taxon>
        <taxon>Characoidei</taxon>
        <taxon>Acestrorhamphidae</taxon>
        <taxon>Acestrorhamphinae</taxon>
        <taxon>Astyanax</taxon>
    </lineage>
</organism>
<proteinExistence type="predicted"/>
<dbReference type="GO" id="GO:0003676">
    <property type="term" value="F:nucleic acid binding"/>
    <property type="evidence" value="ECO:0007669"/>
    <property type="project" value="InterPro"/>
</dbReference>
<dbReference type="Bgee" id="ENSAMXG00000041653">
    <property type="expression patterns" value="Expressed in zone of skin and 14 other cell types or tissues"/>
</dbReference>
<dbReference type="InterPro" id="IPR050951">
    <property type="entry name" value="Retrovirus_Pol_polyprotein"/>
</dbReference>
<reference evidence="6" key="2">
    <citation type="journal article" date="2014" name="Nat. Commun.">
        <title>The cavefish genome reveals candidate genes for eye loss.</title>
        <authorList>
            <person name="McGaugh S.E."/>
            <person name="Gross J.B."/>
            <person name="Aken B."/>
            <person name="Blin M."/>
            <person name="Borowsky R."/>
            <person name="Chalopin D."/>
            <person name="Hinaux H."/>
            <person name="Jeffery W.R."/>
            <person name="Keene A."/>
            <person name="Ma L."/>
            <person name="Minx P."/>
            <person name="Murphy D."/>
            <person name="O'Quin K.E."/>
            <person name="Retaux S."/>
            <person name="Rohner N."/>
            <person name="Searle S.M."/>
            <person name="Stahl B.A."/>
            <person name="Tabin C."/>
            <person name="Volff J.N."/>
            <person name="Yoshizawa M."/>
            <person name="Warren W.C."/>
        </authorList>
    </citation>
    <scope>NUCLEOTIDE SEQUENCE [LARGE SCALE GENOMIC DNA]</scope>
    <source>
        <strain evidence="6">female</strain>
    </source>
</reference>
<dbReference type="InterPro" id="IPR012337">
    <property type="entry name" value="RNaseH-like_sf"/>
</dbReference>
<dbReference type="PANTHER" id="PTHR37984:SF15">
    <property type="entry name" value="INTEGRASE CATALYTIC DOMAIN-CONTAINING PROTEIN"/>
    <property type="match status" value="1"/>
</dbReference>
<accession>A0A3B1JC62</accession>
<dbReference type="SMART" id="SM00298">
    <property type="entry name" value="CHROMO"/>
    <property type="match status" value="1"/>
</dbReference>
<feature type="compositionally biased region" description="Low complexity" evidence="2">
    <location>
        <begin position="403"/>
        <end position="439"/>
    </location>
</feature>
<dbReference type="STRING" id="7994.ENSAMXP00000039952"/>
<dbReference type="InterPro" id="IPR056924">
    <property type="entry name" value="SH3_Tf2-1"/>
</dbReference>
<dbReference type="AlphaFoldDB" id="A0A3B1JC62"/>
<dbReference type="Pfam" id="PF00385">
    <property type="entry name" value="Chromo"/>
    <property type="match status" value="1"/>
</dbReference>
<protein>
    <recommendedName>
        <fullName evidence="7">Integrase catalytic domain-containing protein</fullName>
    </recommendedName>
</protein>
<dbReference type="Proteomes" id="UP000018467">
    <property type="component" value="Unassembled WGS sequence"/>
</dbReference>
<feature type="domain" description="Integrase catalytic" evidence="4">
    <location>
        <begin position="34"/>
        <end position="193"/>
    </location>
</feature>
<sequence length="470" mass="52711">MRTDIARIVASCSACAKCKTPKALPTGKLMPLPVPERPWSHLALDYVTDLPSSLGFNTVLTIIDRFSRGVRFIPFSSLPSTLQTAQALVDHVFRHFGIPEDIVSDRGPQFISRVWRAFCQHLGVNVSLTSGYHPQSNGQCERANQELGKFLRVYCHKNPEDWPKFLVWAEMAQNSLRCATTGLTPFQVYLGYQPPLAPWTAVETPVPAIDDWMRRCEEVWTSTHQQIQTFLRRYKAQADRRRGPDPDYQPGDRVWLATKDLRTGNKTTKKLQAKYSGPYTILRKINDVCYKLKLPQYSRVHNSFHVSLLKPVIPGPLDEATPSEAPPEPLEIEGAPAYRVKEVLDSRRRGNGLQYLLDWEGYGPEERSWVPAAQVLDPALLHDFHVKHPDRPAPRPRGRPRGVRSVPGPSRPRSLSSTPSTSSRVRARSPASGPASISRRPGRPRSVARPAASGEGTVRPEQPRPPSGTR</sequence>
<dbReference type="Pfam" id="PF24626">
    <property type="entry name" value="SH3_Tf2-1"/>
    <property type="match status" value="1"/>
</dbReference>
<dbReference type="InterPro" id="IPR001584">
    <property type="entry name" value="Integrase_cat-core"/>
</dbReference>
<evidence type="ECO:0000313" key="6">
    <source>
        <dbReference type="Proteomes" id="UP000018467"/>
    </source>
</evidence>
<reference evidence="5" key="3">
    <citation type="submission" date="2025-08" db="UniProtKB">
        <authorList>
            <consortium name="Ensembl"/>
        </authorList>
    </citation>
    <scope>IDENTIFICATION</scope>
</reference>
<keyword evidence="6" id="KW-1185">Reference proteome</keyword>
<dbReference type="PROSITE" id="PS50013">
    <property type="entry name" value="CHROMO_2"/>
    <property type="match status" value="1"/>
</dbReference>
<dbReference type="PROSITE" id="PS50994">
    <property type="entry name" value="INTEGRASE"/>
    <property type="match status" value="1"/>
</dbReference>
<comment type="subcellular location">
    <subcellularLocation>
        <location evidence="1">Nucleus</location>
    </subcellularLocation>
</comment>
<dbReference type="InterPro" id="IPR000953">
    <property type="entry name" value="Chromo/chromo_shadow_dom"/>
</dbReference>
<dbReference type="SUPFAM" id="SSF53098">
    <property type="entry name" value="Ribonuclease H-like"/>
    <property type="match status" value="1"/>
</dbReference>
<dbReference type="InParanoid" id="A0A3B1JC62"/>